<dbReference type="PATRIC" id="fig|1684.5.peg.926"/>
<feature type="transmembrane region" description="Helical" evidence="6">
    <location>
        <begin position="89"/>
        <end position="108"/>
    </location>
</feature>
<feature type="transmembrane region" description="Helical" evidence="6">
    <location>
        <begin position="20"/>
        <end position="45"/>
    </location>
</feature>
<feature type="transmembrane region" description="Helical" evidence="6">
    <location>
        <begin position="332"/>
        <end position="353"/>
    </location>
</feature>
<dbReference type="EMBL" id="JWMF01000007">
    <property type="protein sequence ID" value="KJY50194.1"/>
    <property type="molecule type" value="Genomic_DNA"/>
</dbReference>
<dbReference type="PANTHER" id="PTHR23513:SF6">
    <property type="entry name" value="MAJOR FACILITATOR SUPERFAMILY ASSOCIATED DOMAIN-CONTAINING PROTEIN"/>
    <property type="match status" value="1"/>
</dbReference>
<gene>
    <name evidence="7" type="ORF">JF70_08790</name>
</gene>
<feature type="transmembrane region" description="Helical" evidence="6">
    <location>
        <begin position="241"/>
        <end position="265"/>
    </location>
</feature>
<comment type="caution">
    <text evidence="7">The sequence shown here is derived from an EMBL/GenBank/DDBJ whole genome shotgun (WGS) entry which is preliminary data.</text>
</comment>
<evidence type="ECO:0000256" key="6">
    <source>
        <dbReference type="SAM" id="Phobius"/>
    </source>
</evidence>
<dbReference type="InterPro" id="IPR036259">
    <property type="entry name" value="MFS_trans_sf"/>
</dbReference>
<dbReference type="GO" id="GO:0022857">
    <property type="term" value="F:transmembrane transporter activity"/>
    <property type="evidence" value="ECO:0007669"/>
    <property type="project" value="InterPro"/>
</dbReference>
<sequence>MNPPAHDQTSSMDHSKGKGLLTLPFIALLTTEILSNLGQTCLVFALPLHLLNISGSASLYGMVSALAVLPSILLTPLGGALADRLHKQSTMAVLDILSALTAFLYILISQKIDPVFLTVACMMLVNAYRACYSPTVQAALHCLVDRKDLTRASALVSQAISLVGMIGPVVAGMVMGFFGIMQVVGVAALVCLLSAVWIRIAVRIPEPAQGPSQGPGALVSHLAADTKAAAQFLVRHSNLKVVIGLSLAANLIFASYINVALPYIITRTLGLSNAMQGLAEGILACGSLLGAILVSIRPSWFYLQRIPLLLSGSALVLLPIAAGLLLHLPAHVLFALVTGCMALAAGMVQTVNITSMSYEQIHTPAMLIGKVIGLTNSLCMCAIPLGQAAFGPLIDHCPMTLIITGVVMVTLLTCLIARLAMKPDE</sequence>
<accession>A0A0F4KW11</accession>
<keyword evidence="3 6" id="KW-0812">Transmembrane</keyword>
<keyword evidence="2" id="KW-1003">Cell membrane</keyword>
<evidence type="ECO:0000256" key="1">
    <source>
        <dbReference type="ARBA" id="ARBA00004651"/>
    </source>
</evidence>
<evidence type="ECO:0000256" key="3">
    <source>
        <dbReference type="ARBA" id="ARBA00022692"/>
    </source>
</evidence>
<dbReference type="SUPFAM" id="SSF103473">
    <property type="entry name" value="MFS general substrate transporter"/>
    <property type="match status" value="1"/>
</dbReference>
<reference evidence="7 8" key="1">
    <citation type="submission" date="2014-12" db="EMBL/GenBank/DDBJ databases">
        <title>Comparative genomics of the lactic acid bacteria isolated from the honey bee gut.</title>
        <authorList>
            <person name="Ellegaard K.M."/>
            <person name="Tamarit D."/>
            <person name="Javelind E."/>
            <person name="Olofsson T."/>
            <person name="Andersson S.G."/>
            <person name="Vasquez A."/>
        </authorList>
    </citation>
    <scope>NUCLEOTIDE SEQUENCE [LARGE SCALE GENOMIC DNA]</scope>
    <source>
        <strain evidence="7 8">Bin7</strain>
    </source>
</reference>
<proteinExistence type="predicted"/>
<dbReference type="CDD" id="cd06173">
    <property type="entry name" value="MFS_MefA_like"/>
    <property type="match status" value="1"/>
</dbReference>
<organism evidence="7 8">
    <name type="scientific">Bifidobacterium mellis</name>
    <dbReference type="NCBI Taxonomy" id="1293823"/>
    <lineage>
        <taxon>Bacteria</taxon>
        <taxon>Bacillati</taxon>
        <taxon>Actinomycetota</taxon>
        <taxon>Actinomycetes</taxon>
        <taxon>Bifidobacteriales</taxon>
        <taxon>Bifidobacteriaceae</taxon>
        <taxon>Bifidobacterium</taxon>
    </lineage>
</organism>
<dbReference type="InterPro" id="IPR011701">
    <property type="entry name" value="MFS"/>
</dbReference>
<evidence type="ECO:0000313" key="7">
    <source>
        <dbReference type="EMBL" id="KJY50194.1"/>
    </source>
</evidence>
<comment type="subcellular location">
    <subcellularLocation>
        <location evidence="1">Cell membrane</location>
        <topology evidence="1">Multi-pass membrane protein</topology>
    </subcellularLocation>
</comment>
<dbReference type="PANTHER" id="PTHR23513">
    <property type="entry name" value="INTEGRAL MEMBRANE EFFLUX PROTEIN-RELATED"/>
    <property type="match status" value="1"/>
</dbReference>
<evidence type="ECO:0000256" key="5">
    <source>
        <dbReference type="ARBA" id="ARBA00023136"/>
    </source>
</evidence>
<feature type="transmembrane region" description="Helical" evidence="6">
    <location>
        <begin position="57"/>
        <end position="77"/>
    </location>
</feature>
<protein>
    <submittedName>
        <fullName evidence="7">MFS transporter, putative The macrolide (Erythromycin, oleando-mycin, azithromycin) efflux, MefA</fullName>
    </submittedName>
</protein>
<evidence type="ECO:0000256" key="4">
    <source>
        <dbReference type="ARBA" id="ARBA00022989"/>
    </source>
</evidence>
<dbReference type="GO" id="GO:0005886">
    <property type="term" value="C:plasma membrane"/>
    <property type="evidence" value="ECO:0007669"/>
    <property type="project" value="UniProtKB-SubCell"/>
</dbReference>
<keyword evidence="5 6" id="KW-0472">Membrane</keyword>
<feature type="transmembrane region" description="Helical" evidence="6">
    <location>
        <begin position="152"/>
        <end position="171"/>
    </location>
</feature>
<dbReference type="Pfam" id="PF07690">
    <property type="entry name" value="MFS_1"/>
    <property type="match status" value="1"/>
</dbReference>
<dbReference type="Gene3D" id="1.20.1250.20">
    <property type="entry name" value="MFS general substrate transporter like domains"/>
    <property type="match status" value="1"/>
</dbReference>
<feature type="transmembrane region" description="Helical" evidence="6">
    <location>
        <begin position="177"/>
        <end position="198"/>
    </location>
</feature>
<evidence type="ECO:0000313" key="8">
    <source>
        <dbReference type="Proteomes" id="UP000033567"/>
    </source>
</evidence>
<feature type="transmembrane region" description="Helical" evidence="6">
    <location>
        <begin position="277"/>
        <end position="296"/>
    </location>
</feature>
<dbReference type="Proteomes" id="UP000033567">
    <property type="component" value="Unassembled WGS sequence"/>
</dbReference>
<evidence type="ECO:0000256" key="2">
    <source>
        <dbReference type="ARBA" id="ARBA00022475"/>
    </source>
</evidence>
<name>A0A0F4KW11_9BIFI</name>
<feature type="transmembrane region" description="Helical" evidence="6">
    <location>
        <begin position="365"/>
        <end position="387"/>
    </location>
</feature>
<feature type="transmembrane region" description="Helical" evidence="6">
    <location>
        <begin position="399"/>
        <end position="421"/>
    </location>
</feature>
<dbReference type="AlphaFoldDB" id="A0A0F4KW11"/>
<keyword evidence="8" id="KW-1185">Reference proteome</keyword>
<feature type="transmembrane region" description="Helical" evidence="6">
    <location>
        <begin position="308"/>
        <end position="326"/>
    </location>
</feature>
<keyword evidence="4 6" id="KW-1133">Transmembrane helix</keyword>